<dbReference type="InterPro" id="IPR019389">
    <property type="entry name" value="Selenoprotein_T"/>
</dbReference>
<reference evidence="5 6" key="1">
    <citation type="journal article" date="2023" name="Hortic Res">
        <title>Pangenome of water caltrop reveals structural variations and asymmetric subgenome divergence after allopolyploidization.</title>
        <authorList>
            <person name="Zhang X."/>
            <person name="Chen Y."/>
            <person name="Wang L."/>
            <person name="Yuan Y."/>
            <person name="Fang M."/>
            <person name="Shi L."/>
            <person name="Lu R."/>
            <person name="Comes H.P."/>
            <person name="Ma Y."/>
            <person name="Chen Y."/>
            <person name="Huang G."/>
            <person name="Zhou Y."/>
            <person name="Zheng Z."/>
            <person name="Qiu Y."/>
        </authorList>
    </citation>
    <scope>NUCLEOTIDE SEQUENCE [LARGE SCALE GENOMIC DNA]</scope>
    <source>
        <tissue evidence="5">Roots</tissue>
    </source>
</reference>
<dbReference type="Pfam" id="PF10262">
    <property type="entry name" value="Rdx"/>
    <property type="match status" value="1"/>
</dbReference>
<feature type="compositionally biased region" description="Basic residues" evidence="3">
    <location>
        <begin position="104"/>
        <end position="124"/>
    </location>
</feature>
<feature type="transmembrane region" description="Helical" evidence="4">
    <location>
        <begin position="78"/>
        <end position="96"/>
    </location>
</feature>
<evidence type="ECO:0008006" key="7">
    <source>
        <dbReference type="Google" id="ProtNLM"/>
    </source>
</evidence>
<sequence>MGRILFTGLSAVNVSMVLAVIYAVSPILIPPSSRLHLLYSDLIESVSCSAVSAICIISNRICNWQYFFPAEKMYRGQILLLGLPLFLIFTDLVNLFSPPPPKPHPPHYHHHHHPHVQHPPHHHHPPPEVTEFPSQKPSVLGGIGLGSVVNINFCSSCSYKGTAVTMMKMIETQFPGIHVVLANYPPALPKRVLAKLVPVAQMGVFAMMMAGDRIFPMIGFAVPPPWYYSLRGNRFGTIASTWLLGNVFQSFLQSSGAFEVYCNDVLVFSKLKEGRFPGEIELKDLIGRQLGSSILRDSFGGIQS</sequence>
<evidence type="ECO:0000256" key="3">
    <source>
        <dbReference type="SAM" id="MobiDB-lite"/>
    </source>
</evidence>
<evidence type="ECO:0000256" key="2">
    <source>
        <dbReference type="ARBA" id="ARBA00023284"/>
    </source>
</evidence>
<dbReference type="GO" id="GO:0045454">
    <property type="term" value="P:cell redox homeostasis"/>
    <property type="evidence" value="ECO:0007669"/>
    <property type="project" value="TreeGrafter"/>
</dbReference>
<feature type="region of interest" description="Disordered" evidence="3">
    <location>
        <begin position="103"/>
        <end position="135"/>
    </location>
</feature>
<keyword evidence="6" id="KW-1185">Reference proteome</keyword>
<evidence type="ECO:0000256" key="4">
    <source>
        <dbReference type="SAM" id="Phobius"/>
    </source>
</evidence>
<accession>A0AAN7QVQ9</accession>
<organism evidence="5 6">
    <name type="scientific">Trapa incisa</name>
    <dbReference type="NCBI Taxonomy" id="236973"/>
    <lineage>
        <taxon>Eukaryota</taxon>
        <taxon>Viridiplantae</taxon>
        <taxon>Streptophyta</taxon>
        <taxon>Embryophyta</taxon>
        <taxon>Tracheophyta</taxon>
        <taxon>Spermatophyta</taxon>
        <taxon>Magnoliopsida</taxon>
        <taxon>eudicotyledons</taxon>
        <taxon>Gunneridae</taxon>
        <taxon>Pentapetalae</taxon>
        <taxon>rosids</taxon>
        <taxon>malvids</taxon>
        <taxon>Myrtales</taxon>
        <taxon>Lythraceae</taxon>
        <taxon>Trapa</taxon>
    </lineage>
</organism>
<feature type="transmembrane region" description="Helical" evidence="4">
    <location>
        <begin position="35"/>
        <end position="57"/>
    </location>
</feature>
<evidence type="ECO:0000313" key="5">
    <source>
        <dbReference type="EMBL" id="KAK4777665.1"/>
    </source>
</evidence>
<keyword evidence="2" id="KW-0676">Redox-active center</keyword>
<keyword evidence="4" id="KW-1133">Transmembrane helix</keyword>
<keyword evidence="4" id="KW-0472">Membrane</keyword>
<dbReference type="PANTHER" id="PTHR13544:SF12">
    <property type="entry name" value="SELT-LIKE PROTEIN"/>
    <property type="match status" value="1"/>
</dbReference>
<proteinExistence type="predicted"/>
<keyword evidence="4" id="KW-0812">Transmembrane</keyword>
<name>A0AAN7QVQ9_9MYRT</name>
<gene>
    <name evidence="5" type="ORF">SAY87_017852</name>
</gene>
<dbReference type="PANTHER" id="PTHR13544">
    <property type="entry name" value="SELENOPROTEIN T"/>
    <property type="match status" value="1"/>
</dbReference>
<dbReference type="GO" id="GO:0004791">
    <property type="term" value="F:thioredoxin-disulfide reductase (NADPH) activity"/>
    <property type="evidence" value="ECO:0007669"/>
    <property type="project" value="TreeGrafter"/>
</dbReference>
<dbReference type="Gene3D" id="3.40.30.10">
    <property type="entry name" value="Glutaredoxin"/>
    <property type="match status" value="1"/>
</dbReference>
<protein>
    <recommendedName>
        <fullName evidence="7">SelT-like protein</fullName>
    </recommendedName>
</protein>
<dbReference type="EMBL" id="JAXIOK010000002">
    <property type="protein sequence ID" value="KAK4777665.1"/>
    <property type="molecule type" value="Genomic_DNA"/>
</dbReference>
<evidence type="ECO:0000256" key="1">
    <source>
        <dbReference type="ARBA" id="ARBA00022729"/>
    </source>
</evidence>
<dbReference type="AlphaFoldDB" id="A0AAN7QVQ9"/>
<dbReference type="SUPFAM" id="SSF52833">
    <property type="entry name" value="Thioredoxin-like"/>
    <property type="match status" value="1"/>
</dbReference>
<dbReference type="NCBIfam" id="TIGR02174">
    <property type="entry name" value="CXXU_selWTH"/>
    <property type="match status" value="1"/>
</dbReference>
<comment type="caution">
    <text evidence="5">The sequence shown here is derived from an EMBL/GenBank/DDBJ whole genome shotgun (WGS) entry which is preliminary data.</text>
</comment>
<keyword evidence="1" id="KW-0732">Signal</keyword>
<dbReference type="Proteomes" id="UP001345219">
    <property type="component" value="Chromosome 14"/>
</dbReference>
<dbReference type="InterPro" id="IPR011893">
    <property type="entry name" value="Selenoprotein_Rdx-typ"/>
</dbReference>
<evidence type="ECO:0000313" key="6">
    <source>
        <dbReference type="Proteomes" id="UP001345219"/>
    </source>
</evidence>
<dbReference type="GO" id="GO:0005789">
    <property type="term" value="C:endoplasmic reticulum membrane"/>
    <property type="evidence" value="ECO:0007669"/>
    <property type="project" value="TreeGrafter"/>
</dbReference>
<dbReference type="InterPro" id="IPR036249">
    <property type="entry name" value="Thioredoxin-like_sf"/>
</dbReference>